<feature type="signal peptide" evidence="1">
    <location>
        <begin position="1"/>
        <end position="24"/>
    </location>
</feature>
<sequence>MFAKKLGIGLLAAFCLTACTQNKAQQSTMKKTVHNTLSQQEKKEGWLLLFDGKSYKGWHKYGGGAVGTAWIVKDSSIFLDAGAKKDDWQIATGGDIVTDQAFGDFHLQYDWKVDKGGNSGVIFYIHEDTTKYRWGWQTGPEMQVLDNERHSDAKIHKHRAGDLYDLIASSSEPVKPALEWNHAEIKSVKGKLDFYLNGVNVVSTHLWDDNWRKLIAGSKFKDMPGFGTYREGKISLQDHGDKVWYRNIKIRKL</sequence>
<dbReference type="Gene3D" id="2.60.120.560">
    <property type="entry name" value="Exo-inulinase, domain 1"/>
    <property type="match status" value="1"/>
</dbReference>
<protein>
    <submittedName>
        <fullName evidence="3">DUF1080 domain-containing protein</fullName>
    </submittedName>
</protein>
<comment type="caution">
    <text evidence="3">The sequence shown here is derived from an EMBL/GenBank/DDBJ whole genome shotgun (WGS) entry which is preliminary data.</text>
</comment>
<dbReference type="InterPro" id="IPR010496">
    <property type="entry name" value="AL/BT2_dom"/>
</dbReference>
<feature type="chain" id="PRO_5046598218" evidence="1">
    <location>
        <begin position="25"/>
        <end position="253"/>
    </location>
</feature>
<accession>A0ABW6A302</accession>
<proteinExistence type="predicted"/>
<evidence type="ECO:0000259" key="2">
    <source>
        <dbReference type="Pfam" id="PF06439"/>
    </source>
</evidence>
<dbReference type="EMBL" id="JBHUOZ010000001">
    <property type="protein sequence ID" value="MFD2918482.1"/>
    <property type="molecule type" value="Genomic_DNA"/>
</dbReference>
<evidence type="ECO:0000313" key="4">
    <source>
        <dbReference type="Proteomes" id="UP001597511"/>
    </source>
</evidence>
<dbReference type="RefSeq" id="WP_386094690.1">
    <property type="nucleotide sequence ID" value="NZ_JBHUOZ010000001.1"/>
</dbReference>
<gene>
    <name evidence="3" type="ORF">ACFS6H_02100</name>
</gene>
<keyword evidence="4" id="KW-1185">Reference proteome</keyword>
<reference evidence="4" key="1">
    <citation type="journal article" date="2019" name="Int. J. Syst. Evol. Microbiol.">
        <title>The Global Catalogue of Microorganisms (GCM) 10K type strain sequencing project: providing services to taxonomists for standard genome sequencing and annotation.</title>
        <authorList>
            <consortium name="The Broad Institute Genomics Platform"/>
            <consortium name="The Broad Institute Genome Sequencing Center for Infectious Disease"/>
            <person name="Wu L."/>
            <person name="Ma J."/>
        </authorList>
    </citation>
    <scope>NUCLEOTIDE SEQUENCE [LARGE SCALE GENOMIC DNA]</scope>
    <source>
        <strain evidence="4">KCTC 23299</strain>
    </source>
</reference>
<name>A0ABW6A302_9BACT</name>
<keyword evidence="1" id="KW-0732">Signal</keyword>
<evidence type="ECO:0000256" key="1">
    <source>
        <dbReference type="SAM" id="SignalP"/>
    </source>
</evidence>
<dbReference type="Pfam" id="PF06439">
    <property type="entry name" value="3keto-disac_hyd"/>
    <property type="match status" value="1"/>
</dbReference>
<organism evidence="3 4">
    <name type="scientific">Terrimonas rubra</name>
    <dbReference type="NCBI Taxonomy" id="1035890"/>
    <lineage>
        <taxon>Bacteria</taxon>
        <taxon>Pseudomonadati</taxon>
        <taxon>Bacteroidota</taxon>
        <taxon>Chitinophagia</taxon>
        <taxon>Chitinophagales</taxon>
        <taxon>Chitinophagaceae</taxon>
        <taxon>Terrimonas</taxon>
    </lineage>
</organism>
<evidence type="ECO:0000313" key="3">
    <source>
        <dbReference type="EMBL" id="MFD2918482.1"/>
    </source>
</evidence>
<feature type="domain" description="3-keto-alpha-glucoside-1,2-lyase/3-keto-2-hydroxy-glucal hydratase" evidence="2">
    <location>
        <begin position="45"/>
        <end position="251"/>
    </location>
</feature>
<dbReference type="Proteomes" id="UP001597511">
    <property type="component" value="Unassembled WGS sequence"/>
</dbReference>